<name>A0A9P7J326_9AGAM</name>
<sequence length="130" mass="14410">MWSRLPSILVFTLSLPLFLPAPCSCGCPHLCSCKCPYLCLEWHQGNVIHYSATGRSVAQSNQLMEGPPFCSCRCLQCCLPGFLQHCSRECLQAATSSFQRRFPYIKASPCGSYNLKSEVHFAASFSLLPP</sequence>
<proteinExistence type="predicted"/>
<dbReference type="RefSeq" id="XP_041185790.1">
    <property type="nucleotide sequence ID" value="XM_041338149.1"/>
</dbReference>
<dbReference type="AlphaFoldDB" id="A0A9P7J326"/>
<evidence type="ECO:0008006" key="4">
    <source>
        <dbReference type="Google" id="ProtNLM"/>
    </source>
</evidence>
<dbReference type="EMBL" id="JABBWG010000131">
    <property type="protein sequence ID" value="KAG1799961.1"/>
    <property type="molecule type" value="Genomic_DNA"/>
</dbReference>
<accession>A0A9P7J326</accession>
<dbReference type="Proteomes" id="UP000807769">
    <property type="component" value="Unassembled WGS sequence"/>
</dbReference>
<gene>
    <name evidence="2" type="ORF">BJ212DRAFT_144574</name>
</gene>
<keyword evidence="3" id="KW-1185">Reference proteome</keyword>
<evidence type="ECO:0000256" key="1">
    <source>
        <dbReference type="SAM" id="SignalP"/>
    </source>
</evidence>
<reference evidence="2" key="1">
    <citation type="journal article" date="2020" name="New Phytol.">
        <title>Comparative genomics reveals dynamic genome evolution in host specialist ectomycorrhizal fungi.</title>
        <authorList>
            <person name="Lofgren L.A."/>
            <person name="Nguyen N.H."/>
            <person name="Vilgalys R."/>
            <person name="Ruytinx J."/>
            <person name="Liao H.L."/>
            <person name="Branco S."/>
            <person name="Kuo A."/>
            <person name="LaButti K."/>
            <person name="Lipzen A."/>
            <person name="Andreopoulos W."/>
            <person name="Pangilinan J."/>
            <person name="Riley R."/>
            <person name="Hundley H."/>
            <person name="Na H."/>
            <person name="Barry K."/>
            <person name="Grigoriev I.V."/>
            <person name="Stajich J.E."/>
            <person name="Kennedy P.G."/>
        </authorList>
    </citation>
    <scope>NUCLEOTIDE SEQUENCE</scope>
    <source>
        <strain evidence="2">MN1</strain>
    </source>
</reference>
<organism evidence="2 3">
    <name type="scientific">Suillus subaureus</name>
    <dbReference type="NCBI Taxonomy" id="48587"/>
    <lineage>
        <taxon>Eukaryota</taxon>
        <taxon>Fungi</taxon>
        <taxon>Dikarya</taxon>
        <taxon>Basidiomycota</taxon>
        <taxon>Agaricomycotina</taxon>
        <taxon>Agaricomycetes</taxon>
        <taxon>Agaricomycetidae</taxon>
        <taxon>Boletales</taxon>
        <taxon>Suillineae</taxon>
        <taxon>Suillaceae</taxon>
        <taxon>Suillus</taxon>
    </lineage>
</organism>
<feature type="chain" id="PRO_5040122624" description="Secreted protein" evidence="1">
    <location>
        <begin position="26"/>
        <end position="130"/>
    </location>
</feature>
<dbReference type="GeneID" id="64632165"/>
<evidence type="ECO:0000313" key="2">
    <source>
        <dbReference type="EMBL" id="KAG1799961.1"/>
    </source>
</evidence>
<protein>
    <recommendedName>
        <fullName evidence="4">Secreted protein</fullName>
    </recommendedName>
</protein>
<keyword evidence="1" id="KW-0732">Signal</keyword>
<evidence type="ECO:0000313" key="3">
    <source>
        <dbReference type="Proteomes" id="UP000807769"/>
    </source>
</evidence>
<comment type="caution">
    <text evidence="2">The sequence shown here is derived from an EMBL/GenBank/DDBJ whole genome shotgun (WGS) entry which is preliminary data.</text>
</comment>
<dbReference type="OrthoDB" id="10605299at2759"/>
<feature type="signal peptide" evidence="1">
    <location>
        <begin position="1"/>
        <end position="25"/>
    </location>
</feature>